<dbReference type="CDD" id="cd17535">
    <property type="entry name" value="REC_NarL-like"/>
    <property type="match status" value="1"/>
</dbReference>
<dbReference type="Pfam" id="PF00072">
    <property type="entry name" value="Response_reg"/>
    <property type="match status" value="1"/>
</dbReference>
<keyword evidence="1 5" id="KW-0597">Phosphoprotein</keyword>
<dbReference type="PRINTS" id="PR00038">
    <property type="entry name" value="HTHLUXR"/>
</dbReference>
<evidence type="ECO:0000259" key="6">
    <source>
        <dbReference type="PROSITE" id="PS50043"/>
    </source>
</evidence>
<dbReference type="PROSITE" id="PS50043">
    <property type="entry name" value="HTH_LUXR_2"/>
    <property type="match status" value="1"/>
</dbReference>
<keyword evidence="9" id="KW-1185">Reference proteome</keyword>
<sequence length="222" mass="24103">MYDRPPFRVLICDDQEMMRVGLRMVVDSQPDLTVVGEAADGTEAVDAAVELRPDVVLLDVRMPRLHGVAAAERITAALPDTRILMITTFDLDEYAFAALRAGASGFLVKDAPAAEMLVAIRGVLRGDPMVSPSITRRLLDRYVTTGVSALPDTRLEGLTDREREVLGLVARGLTNTEIAARLHLGETTVKTHVGRILAKLGVRDRIGAVIFAYETGLNRPGT</sequence>
<dbReference type="SMART" id="SM00421">
    <property type="entry name" value="HTH_LUXR"/>
    <property type="match status" value="1"/>
</dbReference>
<name>A0A919PTK9_9ACTN</name>
<dbReference type="PANTHER" id="PTHR43214:SF24">
    <property type="entry name" value="TRANSCRIPTIONAL REGULATORY PROTEIN NARL-RELATED"/>
    <property type="match status" value="1"/>
</dbReference>
<dbReference type="InterPro" id="IPR039420">
    <property type="entry name" value="WalR-like"/>
</dbReference>
<dbReference type="InterPro" id="IPR058245">
    <property type="entry name" value="NreC/VraR/RcsB-like_REC"/>
</dbReference>
<evidence type="ECO:0000259" key="7">
    <source>
        <dbReference type="PROSITE" id="PS50110"/>
    </source>
</evidence>
<dbReference type="GO" id="GO:0003677">
    <property type="term" value="F:DNA binding"/>
    <property type="evidence" value="ECO:0007669"/>
    <property type="project" value="UniProtKB-KW"/>
</dbReference>
<dbReference type="Gene3D" id="3.40.50.2300">
    <property type="match status" value="1"/>
</dbReference>
<feature type="domain" description="Response regulatory" evidence="7">
    <location>
        <begin position="8"/>
        <end position="124"/>
    </location>
</feature>
<dbReference type="SMART" id="SM00448">
    <property type="entry name" value="REC"/>
    <property type="match status" value="1"/>
</dbReference>
<evidence type="ECO:0000256" key="2">
    <source>
        <dbReference type="ARBA" id="ARBA00023015"/>
    </source>
</evidence>
<dbReference type="Pfam" id="PF00196">
    <property type="entry name" value="GerE"/>
    <property type="match status" value="1"/>
</dbReference>
<evidence type="ECO:0000256" key="3">
    <source>
        <dbReference type="ARBA" id="ARBA00023125"/>
    </source>
</evidence>
<organism evidence="8 9">
    <name type="scientific">Dactylosporangium siamense</name>
    <dbReference type="NCBI Taxonomy" id="685454"/>
    <lineage>
        <taxon>Bacteria</taxon>
        <taxon>Bacillati</taxon>
        <taxon>Actinomycetota</taxon>
        <taxon>Actinomycetes</taxon>
        <taxon>Micromonosporales</taxon>
        <taxon>Micromonosporaceae</taxon>
        <taxon>Dactylosporangium</taxon>
    </lineage>
</organism>
<evidence type="ECO:0000313" key="9">
    <source>
        <dbReference type="Proteomes" id="UP000660611"/>
    </source>
</evidence>
<reference evidence="8" key="1">
    <citation type="submission" date="2021-01" db="EMBL/GenBank/DDBJ databases">
        <title>Whole genome shotgun sequence of Dactylosporangium siamense NBRC 106093.</title>
        <authorList>
            <person name="Komaki H."/>
            <person name="Tamura T."/>
        </authorList>
    </citation>
    <scope>NUCLEOTIDE SEQUENCE</scope>
    <source>
        <strain evidence="8">NBRC 106093</strain>
    </source>
</reference>
<accession>A0A919PTK9</accession>
<dbReference type="InterPro" id="IPR011006">
    <property type="entry name" value="CheY-like_superfamily"/>
</dbReference>
<dbReference type="PANTHER" id="PTHR43214">
    <property type="entry name" value="TWO-COMPONENT RESPONSE REGULATOR"/>
    <property type="match status" value="1"/>
</dbReference>
<dbReference type="EMBL" id="BONQ01000126">
    <property type="protein sequence ID" value="GIG49939.1"/>
    <property type="molecule type" value="Genomic_DNA"/>
</dbReference>
<dbReference type="RefSeq" id="WP_203851596.1">
    <property type="nucleotide sequence ID" value="NZ_BAAAVW010000029.1"/>
</dbReference>
<dbReference type="InterPro" id="IPR001789">
    <property type="entry name" value="Sig_transdc_resp-reg_receiver"/>
</dbReference>
<keyword evidence="3 8" id="KW-0238">DNA-binding</keyword>
<keyword evidence="2" id="KW-0805">Transcription regulation</keyword>
<dbReference type="InterPro" id="IPR016032">
    <property type="entry name" value="Sig_transdc_resp-reg_C-effctor"/>
</dbReference>
<keyword evidence="4" id="KW-0804">Transcription</keyword>
<feature type="domain" description="HTH luxR-type" evidence="6">
    <location>
        <begin position="151"/>
        <end position="216"/>
    </location>
</feature>
<evidence type="ECO:0000256" key="5">
    <source>
        <dbReference type="PROSITE-ProRule" id="PRU00169"/>
    </source>
</evidence>
<gene>
    <name evidence="8" type="ORF">Dsi01nite_079800</name>
</gene>
<dbReference type="PROSITE" id="PS00622">
    <property type="entry name" value="HTH_LUXR_1"/>
    <property type="match status" value="1"/>
</dbReference>
<proteinExistence type="predicted"/>
<dbReference type="AlphaFoldDB" id="A0A919PTK9"/>
<dbReference type="SUPFAM" id="SSF52172">
    <property type="entry name" value="CheY-like"/>
    <property type="match status" value="1"/>
</dbReference>
<dbReference type="CDD" id="cd06170">
    <property type="entry name" value="LuxR_C_like"/>
    <property type="match status" value="1"/>
</dbReference>
<evidence type="ECO:0000256" key="4">
    <source>
        <dbReference type="ARBA" id="ARBA00023163"/>
    </source>
</evidence>
<evidence type="ECO:0000313" key="8">
    <source>
        <dbReference type="EMBL" id="GIG49939.1"/>
    </source>
</evidence>
<dbReference type="Proteomes" id="UP000660611">
    <property type="component" value="Unassembled WGS sequence"/>
</dbReference>
<protein>
    <submittedName>
        <fullName evidence="8">DNA-binding response regulator</fullName>
    </submittedName>
</protein>
<dbReference type="GO" id="GO:0000160">
    <property type="term" value="P:phosphorelay signal transduction system"/>
    <property type="evidence" value="ECO:0007669"/>
    <property type="project" value="InterPro"/>
</dbReference>
<dbReference type="GO" id="GO:0006355">
    <property type="term" value="P:regulation of DNA-templated transcription"/>
    <property type="evidence" value="ECO:0007669"/>
    <property type="project" value="InterPro"/>
</dbReference>
<dbReference type="SUPFAM" id="SSF46894">
    <property type="entry name" value="C-terminal effector domain of the bipartite response regulators"/>
    <property type="match status" value="1"/>
</dbReference>
<feature type="modified residue" description="4-aspartylphosphate" evidence="5">
    <location>
        <position position="59"/>
    </location>
</feature>
<dbReference type="PROSITE" id="PS50110">
    <property type="entry name" value="RESPONSE_REGULATORY"/>
    <property type="match status" value="1"/>
</dbReference>
<dbReference type="InterPro" id="IPR000792">
    <property type="entry name" value="Tscrpt_reg_LuxR_C"/>
</dbReference>
<comment type="caution">
    <text evidence="8">The sequence shown here is derived from an EMBL/GenBank/DDBJ whole genome shotgun (WGS) entry which is preliminary data.</text>
</comment>
<evidence type="ECO:0000256" key="1">
    <source>
        <dbReference type="ARBA" id="ARBA00022553"/>
    </source>
</evidence>